<name>A0A8J5RQH7_ZIZPA</name>
<organism evidence="3 4">
    <name type="scientific">Zizania palustris</name>
    <name type="common">Northern wild rice</name>
    <dbReference type="NCBI Taxonomy" id="103762"/>
    <lineage>
        <taxon>Eukaryota</taxon>
        <taxon>Viridiplantae</taxon>
        <taxon>Streptophyta</taxon>
        <taxon>Embryophyta</taxon>
        <taxon>Tracheophyta</taxon>
        <taxon>Spermatophyta</taxon>
        <taxon>Magnoliopsida</taxon>
        <taxon>Liliopsida</taxon>
        <taxon>Poales</taxon>
        <taxon>Poaceae</taxon>
        <taxon>BOP clade</taxon>
        <taxon>Oryzoideae</taxon>
        <taxon>Oryzeae</taxon>
        <taxon>Zizaniinae</taxon>
        <taxon>Zizania</taxon>
    </lineage>
</organism>
<accession>A0A8J5RQH7</accession>
<reference evidence="3" key="1">
    <citation type="journal article" date="2021" name="bioRxiv">
        <title>Whole Genome Assembly and Annotation of Northern Wild Rice, Zizania palustris L., Supports a Whole Genome Duplication in the Zizania Genus.</title>
        <authorList>
            <person name="Haas M."/>
            <person name="Kono T."/>
            <person name="Macchietto M."/>
            <person name="Millas R."/>
            <person name="McGilp L."/>
            <person name="Shao M."/>
            <person name="Duquette J."/>
            <person name="Hirsch C.N."/>
            <person name="Kimball J."/>
        </authorList>
    </citation>
    <scope>NUCLEOTIDE SEQUENCE</scope>
    <source>
        <tissue evidence="3">Fresh leaf tissue</tissue>
    </source>
</reference>
<feature type="region of interest" description="Disordered" evidence="1">
    <location>
        <begin position="29"/>
        <end position="52"/>
    </location>
</feature>
<comment type="caution">
    <text evidence="3">The sequence shown here is derived from an EMBL/GenBank/DDBJ whole genome shotgun (WGS) entry which is preliminary data.</text>
</comment>
<gene>
    <name evidence="3" type="ORF">GUJ93_ZPchr0009g1143</name>
</gene>
<dbReference type="PANTHER" id="PTHR33868">
    <property type="entry name" value="EXPRESSED PROTEIN"/>
    <property type="match status" value="1"/>
</dbReference>
<dbReference type="EMBL" id="JAAALK010000289">
    <property type="protein sequence ID" value="KAG8049597.1"/>
    <property type="molecule type" value="Genomic_DNA"/>
</dbReference>
<keyword evidence="2" id="KW-0472">Membrane</keyword>
<dbReference type="OrthoDB" id="1920951at2759"/>
<dbReference type="PANTHER" id="PTHR33868:SF2">
    <property type="entry name" value="EXPRESSED PROTEIN"/>
    <property type="match status" value="1"/>
</dbReference>
<feature type="region of interest" description="Disordered" evidence="1">
    <location>
        <begin position="248"/>
        <end position="270"/>
    </location>
</feature>
<evidence type="ECO:0000256" key="2">
    <source>
        <dbReference type="SAM" id="Phobius"/>
    </source>
</evidence>
<proteinExistence type="predicted"/>
<feature type="transmembrane region" description="Helical" evidence="2">
    <location>
        <begin position="442"/>
        <end position="466"/>
    </location>
</feature>
<keyword evidence="2" id="KW-1133">Transmembrane helix</keyword>
<dbReference type="AlphaFoldDB" id="A0A8J5RQH7"/>
<evidence type="ECO:0000313" key="4">
    <source>
        <dbReference type="Proteomes" id="UP000729402"/>
    </source>
</evidence>
<keyword evidence="2" id="KW-0812">Transmembrane</keyword>
<dbReference type="EMBL" id="JAAALK010000289">
    <property type="protein sequence ID" value="KAG8049599.1"/>
    <property type="molecule type" value="Genomic_DNA"/>
</dbReference>
<keyword evidence="4" id="KW-1185">Reference proteome</keyword>
<dbReference type="EMBL" id="JAAALK010000289">
    <property type="protein sequence ID" value="KAG8049598.1"/>
    <property type="molecule type" value="Genomic_DNA"/>
</dbReference>
<sequence length="469" mass="53344">MAAAESRAAWQRATNRCLVQEDAKRAPKLGCCPPSVQQHETNSGSPTNPQDCHIPNFMPLNWNAMNSNLPKDTQWWLQLQPNFGCQNAFASEDLNYYMGGEVGLKKAGSFEPVSKLEDINPNKKADPFEPPWIVSTAFMKQTYETGFEELKSLPVYSEMTLNCRGSATSYLFEDKEFMDFKTFDPLYPKKPHMACYEMDAPWQENKKSRPWWQVADADGLASLVAERAIQNIDKNELPRPTQHFNAAKLNSHENKDDYQQSPPYAGKESHATQYDTTLCSYSISSTNETNSSYGGGWQQQQKNDAHEDAQDSYSSNDRTPSGKPTYRNATERAQLLDALRHSQTRAREAEMAAKKAYDEKDHVIKLLFRQASHLFACKQWLKMLQLENICLQLKFKEHQIATMFPELPWVMLKEKVPPGQERKDATRKKGRKQNKDGHLRRAVVFAVGVGIVGAGLLLGWTLGWLLPRL</sequence>
<evidence type="ECO:0000256" key="1">
    <source>
        <dbReference type="SAM" id="MobiDB-lite"/>
    </source>
</evidence>
<dbReference type="Proteomes" id="UP000729402">
    <property type="component" value="Unassembled WGS sequence"/>
</dbReference>
<protein>
    <submittedName>
        <fullName evidence="3">Uncharacterized protein</fullName>
    </submittedName>
</protein>
<feature type="compositionally biased region" description="Polar residues" evidence="1">
    <location>
        <begin position="35"/>
        <end position="50"/>
    </location>
</feature>
<feature type="compositionally biased region" description="Polar residues" evidence="1">
    <location>
        <begin position="290"/>
        <end position="302"/>
    </location>
</feature>
<feature type="region of interest" description="Disordered" evidence="1">
    <location>
        <begin position="290"/>
        <end position="327"/>
    </location>
</feature>
<reference evidence="3" key="2">
    <citation type="submission" date="2021-02" db="EMBL/GenBank/DDBJ databases">
        <authorList>
            <person name="Kimball J.A."/>
            <person name="Haas M.W."/>
            <person name="Macchietto M."/>
            <person name="Kono T."/>
            <person name="Duquette J."/>
            <person name="Shao M."/>
        </authorList>
    </citation>
    <scope>NUCLEOTIDE SEQUENCE</scope>
    <source>
        <tissue evidence="3">Fresh leaf tissue</tissue>
    </source>
</reference>
<evidence type="ECO:0000313" key="3">
    <source>
        <dbReference type="EMBL" id="KAG8049598.1"/>
    </source>
</evidence>